<sequence>MRNSTHVRIDVSIQGLKKNALHGFHVHECGDMSEQCESMCAHFNPTNEVHGSPNSVHRHIGDLGNLETDANGCASYSFLDDKIRLRGTKYNIIGRGLIIHADPDDCGLGGHEDSLTTGHAGKRIACAVIGYAKQN</sequence>
<dbReference type="SUPFAM" id="SSF49329">
    <property type="entry name" value="Cu,Zn superoxide dismutase-like"/>
    <property type="match status" value="1"/>
</dbReference>
<proteinExistence type="predicted"/>
<dbReference type="InterPro" id="IPR018152">
    <property type="entry name" value="SOD_Cu/Zn_BS"/>
</dbReference>
<dbReference type="InterPro" id="IPR001424">
    <property type="entry name" value="SOD_Cu_Zn_dom"/>
</dbReference>
<dbReference type="Pfam" id="PF00080">
    <property type="entry name" value="Sod_Cu"/>
    <property type="match status" value="1"/>
</dbReference>
<dbReference type="EMBL" id="MN740093">
    <property type="protein sequence ID" value="QHT87572.1"/>
    <property type="molecule type" value="Genomic_DNA"/>
</dbReference>
<dbReference type="InterPro" id="IPR036423">
    <property type="entry name" value="SOD-like_Cu/Zn_dom_sf"/>
</dbReference>
<protein>
    <recommendedName>
        <fullName evidence="1">Superoxide dismutase copper/zinc binding domain-containing protein</fullName>
    </recommendedName>
</protein>
<reference evidence="2" key="1">
    <citation type="journal article" date="2020" name="Nature">
        <title>Giant virus diversity and host interactions through global metagenomics.</title>
        <authorList>
            <person name="Schulz F."/>
            <person name="Roux S."/>
            <person name="Paez-Espino D."/>
            <person name="Jungbluth S."/>
            <person name="Walsh D.A."/>
            <person name="Denef V.J."/>
            <person name="McMahon K.D."/>
            <person name="Konstantinidis K.T."/>
            <person name="Eloe-Fadrosh E.A."/>
            <person name="Kyrpides N.C."/>
            <person name="Woyke T."/>
        </authorList>
    </citation>
    <scope>NUCLEOTIDE SEQUENCE</scope>
    <source>
        <strain evidence="2">GVMAG-M-3300023184-190</strain>
    </source>
</reference>
<dbReference type="InterPro" id="IPR024134">
    <property type="entry name" value="SOD_Cu/Zn_/chaperone"/>
</dbReference>
<dbReference type="PRINTS" id="PR00068">
    <property type="entry name" value="CUZNDISMTASE"/>
</dbReference>
<name>A0A6C0I458_9ZZZZ</name>
<accession>A0A6C0I458</accession>
<evidence type="ECO:0000259" key="1">
    <source>
        <dbReference type="Pfam" id="PF00080"/>
    </source>
</evidence>
<feature type="domain" description="Superoxide dismutase copper/zinc binding" evidence="1">
    <location>
        <begin position="4"/>
        <end position="129"/>
    </location>
</feature>
<dbReference type="PROSITE" id="PS00332">
    <property type="entry name" value="SOD_CU_ZN_2"/>
    <property type="match status" value="1"/>
</dbReference>
<dbReference type="PANTHER" id="PTHR10003">
    <property type="entry name" value="SUPEROXIDE DISMUTASE CU-ZN -RELATED"/>
    <property type="match status" value="1"/>
</dbReference>
<dbReference type="AlphaFoldDB" id="A0A6C0I458"/>
<dbReference type="GO" id="GO:0005507">
    <property type="term" value="F:copper ion binding"/>
    <property type="evidence" value="ECO:0007669"/>
    <property type="project" value="InterPro"/>
</dbReference>
<dbReference type="CDD" id="cd00305">
    <property type="entry name" value="Cu-Zn_Superoxide_Dismutase"/>
    <property type="match status" value="1"/>
</dbReference>
<dbReference type="GO" id="GO:0006801">
    <property type="term" value="P:superoxide metabolic process"/>
    <property type="evidence" value="ECO:0007669"/>
    <property type="project" value="InterPro"/>
</dbReference>
<dbReference type="Gene3D" id="2.60.40.200">
    <property type="entry name" value="Superoxide dismutase, copper/zinc binding domain"/>
    <property type="match status" value="1"/>
</dbReference>
<evidence type="ECO:0000313" key="2">
    <source>
        <dbReference type="EMBL" id="QHT87572.1"/>
    </source>
</evidence>
<dbReference type="PROSITE" id="PS00087">
    <property type="entry name" value="SOD_CU_ZN_1"/>
    <property type="match status" value="1"/>
</dbReference>
<organism evidence="2">
    <name type="scientific">viral metagenome</name>
    <dbReference type="NCBI Taxonomy" id="1070528"/>
    <lineage>
        <taxon>unclassified sequences</taxon>
        <taxon>metagenomes</taxon>
        <taxon>organismal metagenomes</taxon>
    </lineage>
</organism>